<accession>A0A0N5A1B1</accession>
<dbReference type="WBParaSite" id="PTRK_0001541000.1">
    <property type="protein sequence ID" value="PTRK_0001541000.1"/>
    <property type="gene ID" value="PTRK_0001541000"/>
</dbReference>
<evidence type="ECO:0000313" key="2">
    <source>
        <dbReference type="Proteomes" id="UP000038045"/>
    </source>
</evidence>
<protein>
    <submittedName>
        <fullName evidence="3">DUF1574 domain-containing protein</fullName>
    </submittedName>
</protein>
<dbReference type="Proteomes" id="UP000038045">
    <property type="component" value="Unplaced"/>
</dbReference>
<dbReference type="GO" id="GO:0004325">
    <property type="term" value="F:ferrochelatase activity"/>
    <property type="evidence" value="ECO:0007669"/>
    <property type="project" value="InterPro"/>
</dbReference>
<dbReference type="SUPFAM" id="SSF53800">
    <property type="entry name" value="Chelatase"/>
    <property type="match status" value="1"/>
</dbReference>
<proteinExistence type="inferred from homology"/>
<keyword evidence="2" id="KW-1185">Reference proteome</keyword>
<dbReference type="Gene3D" id="3.40.50.1400">
    <property type="match status" value="2"/>
</dbReference>
<reference evidence="3" key="1">
    <citation type="submission" date="2017-02" db="UniProtKB">
        <authorList>
            <consortium name="WormBaseParasite"/>
        </authorList>
    </citation>
    <scope>IDENTIFICATION</scope>
</reference>
<dbReference type="STRING" id="131310.A0A0N5A1B1"/>
<evidence type="ECO:0000313" key="3">
    <source>
        <dbReference type="WBParaSite" id="PTRK_0001541000.1"/>
    </source>
</evidence>
<organism evidence="2 3">
    <name type="scientific">Parastrongyloides trichosuri</name>
    <name type="common">Possum-specific nematode worm</name>
    <dbReference type="NCBI Taxonomy" id="131310"/>
    <lineage>
        <taxon>Eukaryota</taxon>
        <taxon>Metazoa</taxon>
        <taxon>Ecdysozoa</taxon>
        <taxon>Nematoda</taxon>
        <taxon>Chromadorea</taxon>
        <taxon>Rhabditida</taxon>
        <taxon>Tylenchina</taxon>
        <taxon>Panagrolaimomorpha</taxon>
        <taxon>Strongyloidoidea</taxon>
        <taxon>Strongyloididae</taxon>
        <taxon>Parastrongyloides</taxon>
    </lineage>
</organism>
<dbReference type="PANTHER" id="PTHR11108:SF1">
    <property type="entry name" value="FERROCHELATASE, MITOCHONDRIAL"/>
    <property type="match status" value="1"/>
</dbReference>
<dbReference type="AlphaFoldDB" id="A0A0N5A1B1"/>
<evidence type="ECO:0000256" key="1">
    <source>
        <dbReference type="RuleBase" id="RU004185"/>
    </source>
</evidence>
<dbReference type="PANTHER" id="PTHR11108">
    <property type="entry name" value="FERROCHELATASE"/>
    <property type="match status" value="1"/>
</dbReference>
<dbReference type="GO" id="GO:0005739">
    <property type="term" value="C:mitochondrion"/>
    <property type="evidence" value="ECO:0007669"/>
    <property type="project" value="TreeGrafter"/>
</dbReference>
<comment type="similarity">
    <text evidence="1">Belongs to the ferrochelatase family.</text>
</comment>
<dbReference type="Pfam" id="PF00762">
    <property type="entry name" value="Ferrochelatase"/>
    <property type="match status" value="1"/>
</dbReference>
<sequence>MNLFNHIRTLTTRVQSPKTTILLIHNGQPKSLYYAKNFLTSQLNENQNIPSFISKSLIDNTLKYNQNVLQCMTDYTNSIDMTEYLSNITKELQNKLTQTSPYGAPYKIDYSFSVPISDIDYSIESKLMNILTKDGTQRFIVFPLHPVYDKKTNDFFKNKVNKFLEEHTEIIDYENTNFRVAKNYPVSFDYSFINEWFRESFIQKYWIKRLENLFNESENKPDMILFTIPNINIPGNEKDVESFKENYKSICSNIIRELGFPSPFRVTYYDQWFSMIPTLFSKDNLVSTIKEHKKKGKEFIVIVPLLDLIPSFDTITTLPRIASNKNVKYLSPSGTTNILIENFRNIIEKELLE</sequence>
<dbReference type="InterPro" id="IPR001015">
    <property type="entry name" value="Ferrochelatase"/>
</dbReference>
<name>A0A0N5A1B1_PARTI</name>
<dbReference type="GO" id="GO:0006783">
    <property type="term" value="P:heme biosynthetic process"/>
    <property type="evidence" value="ECO:0007669"/>
    <property type="project" value="InterPro"/>
</dbReference>